<dbReference type="GeneID" id="55813369"/>
<evidence type="ECO:0000259" key="2">
    <source>
        <dbReference type="Pfam" id="PF25232"/>
    </source>
</evidence>
<feature type="region of interest" description="Disordered" evidence="1">
    <location>
        <begin position="61"/>
        <end position="90"/>
    </location>
</feature>
<sequence>MSGHGTSPEFEKKLQELGARSAYMIRPRRAEPRPWAEFTLPPLPRFASVNPVYNAYCAECNEGTGPHDDEDDAQAWADQHNAEYHEGNDQ</sequence>
<feature type="domain" description="DUF7848" evidence="2">
    <location>
        <begin position="36"/>
        <end position="83"/>
    </location>
</feature>
<dbReference type="KEGG" id="vg:55813369"/>
<feature type="compositionally biased region" description="Basic and acidic residues" evidence="1">
    <location>
        <begin position="80"/>
        <end position="90"/>
    </location>
</feature>
<organism evidence="3 4">
    <name type="scientific">Arthrobacter phage Vibaki</name>
    <dbReference type="NCBI Taxonomy" id="2593333"/>
    <lineage>
        <taxon>Viruses</taxon>
        <taxon>Duplodnaviria</taxon>
        <taxon>Heunggongvirae</taxon>
        <taxon>Uroviricota</taxon>
        <taxon>Caudoviricetes</taxon>
        <taxon>Berryhillviridae</taxon>
        <taxon>Vibakivirus</taxon>
        <taxon>Vibakivirus vibaki</taxon>
    </lineage>
</organism>
<keyword evidence="4" id="KW-1185">Reference proteome</keyword>
<dbReference type="Pfam" id="PF25232">
    <property type="entry name" value="DUF7848"/>
    <property type="match status" value="1"/>
</dbReference>
<evidence type="ECO:0000313" key="4">
    <source>
        <dbReference type="Proteomes" id="UP000318687"/>
    </source>
</evidence>
<evidence type="ECO:0000313" key="3">
    <source>
        <dbReference type="EMBL" id="QDK01934.1"/>
    </source>
</evidence>
<dbReference type="Proteomes" id="UP000318687">
    <property type="component" value="Segment"/>
</dbReference>
<proteinExistence type="predicted"/>
<evidence type="ECO:0000256" key="1">
    <source>
        <dbReference type="SAM" id="MobiDB-lite"/>
    </source>
</evidence>
<dbReference type="EMBL" id="MN096362">
    <property type="protein sequence ID" value="QDK01934.1"/>
    <property type="molecule type" value="Genomic_DNA"/>
</dbReference>
<dbReference type="RefSeq" id="YP_009884031.1">
    <property type="nucleotide sequence ID" value="NC_049465.1"/>
</dbReference>
<accession>A0A514TZ03</accession>
<reference evidence="3 4" key="1">
    <citation type="submission" date="2019-06" db="EMBL/GenBank/DDBJ databases">
        <authorList>
            <person name="Alexander J."/>
            <person name="Ertsgaard D.J."/>
            <person name="Fields K.L."/>
            <person name="Fields S.B."/>
            <person name="Humphreys H."/>
            <person name="Kinneman J.E."/>
            <person name="Nelson N.D."/>
            <person name="Olakunle E.K."/>
            <person name="Reimer A.C."/>
            <person name="Robertson C."/>
            <person name="Ross G.V."/>
            <person name="Bonilla J.A."/>
            <person name="Klyczek K."/>
            <person name="Garlena R.A."/>
            <person name="Russell D.A."/>
            <person name="Pope W.H."/>
            <person name="Jacobs-Sera D."/>
            <person name="Hatfull G.F."/>
        </authorList>
    </citation>
    <scope>NUCLEOTIDE SEQUENCE [LARGE SCALE GENOMIC DNA]</scope>
</reference>
<name>A0A514TZ03_9CAUD</name>
<protein>
    <recommendedName>
        <fullName evidence="2">DUF7848 domain-containing protein</fullName>
    </recommendedName>
</protein>
<dbReference type="InterPro" id="IPR057170">
    <property type="entry name" value="DUF7848"/>
</dbReference>
<gene>
    <name evidence="3" type="primary">54</name>
    <name evidence="3" type="ORF">SEA_VIBAKI_54</name>
</gene>